<evidence type="ECO:0000256" key="5">
    <source>
        <dbReference type="ARBA" id="ARBA00023065"/>
    </source>
</evidence>
<keyword evidence="6" id="KW-0472">Membrane</keyword>
<keyword evidence="5" id="KW-0406">Ion transport</keyword>
<dbReference type="GO" id="GO:0005886">
    <property type="term" value="C:plasma membrane"/>
    <property type="evidence" value="ECO:0007669"/>
    <property type="project" value="TreeGrafter"/>
</dbReference>
<dbReference type="InterPro" id="IPR050866">
    <property type="entry name" value="CNG_cation_channel"/>
</dbReference>
<evidence type="ECO:0000256" key="8">
    <source>
        <dbReference type="ARBA" id="ARBA00023303"/>
    </source>
</evidence>
<dbReference type="GO" id="GO:0005222">
    <property type="term" value="F:intracellularly cAMP-activated cation channel activity"/>
    <property type="evidence" value="ECO:0007669"/>
    <property type="project" value="TreeGrafter"/>
</dbReference>
<dbReference type="Gene3D" id="2.60.120.10">
    <property type="entry name" value="Jelly Rolls"/>
    <property type="match status" value="1"/>
</dbReference>
<keyword evidence="7" id="KW-1071">Ligand-gated ion channel</keyword>
<proteinExistence type="predicted"/>
<dbReference type="CDD" id="cd00038">
    <property type="entry name" value="CAP_ED"/>
    <property type="match status" value="1"/>
</dbReference>
<evidence type="ECO:0000259" key="9">
    <source>
        <dbReference type="PROSITE" id="PS50042"/>
    </source>
</evidence>
<dbReference type="PROSITE" id="PS00889">
    <property type="entry name" value="CNMP_BINDING_2"/>
    <property type="match status" value="1"/>
</dbReference>
<evidence type="ECO:0000256" key="4">
    <source>
        <dbReference type="ARBA" id="ARBA00022989"/>
    </source>
</evidence>
<name>A0A8S3GUY9_9BILA</name>
<dbReference type="InterPro" id="IPR018488">
    <property type="entry name" value="cNMP-bd_CS"/>
</dbReference>
<evidence type="ECO:0000256" key="7">
    <source>
        <dbReference type="ARBA" id="ARBA00023286"/>
    </source>
</evidence>
<evidence type="ECO:0000313" key="10">
    <source>
        <dbReference type="EMBL" id="CAF5170806.1"/>
    </source>
</evidence>
<keyword evidence="8" id="KW-0407">Ion channel</keyword>
<dbReference type="Proteomes" id="UP000676336">
    <property type="component" value="Unassembled WGS sequence"/>
</dbReference>
<evidence type="ECO:0000256" key="3">
    <source>
        <dbReference type="ARBA" id="ARBA00022692"/>
    </source>
</evidence>
<dbReference type="SUPFAM" id="SSF51206">
    <property type="entry name" value="cAMP-binding domain-like"/>
    <property type="match status" value="1"/>
</dbReference>
<keyword evidence="4" id="KW-1133">Transmembrane helix</keyword>
<dbReference type="GO" id="GO:0005223">
    <property type="term" value="F:intracellularly cGMP-activated cation channel activity"/>
    <property type="evidence" value="ECO:0007669"/>
    <property type="project" value="TreeGrafter"/>
</dbReference>
<dbReference type="AlphaFoldDB" id="A0A8S3GUY9"/>
<feature type="domain" description="Cyclic nucleotide-binding" evidence="9">
    <location>
        <begin position="1"/>
        <end position="75"/>
    </location>
</feature>
<evidence type="ECO:0000256" key="2">
    <source>
        <dbReference type="ARBA" id="ARBA00022448"/>
    </source>
</evidence>
<dbReference type="GO" id="GO:0030553">
    <property type="term" value="F:cGMP binding"/>
    <property type="evidence" value="ECO:0007669"/>
    <property type="project" value="TreeGrafter"/>
</dbReference>
<comment type="caution">
    <text evidence="10">The sequence shown here is derived from an EMBL/GenBank/DDBJ whole genome shotgun (WGS) entry which is preliminary data.</text>
</comment>
<keyword evidence="3" id="KW-0812">Transmembrane</keyword>
<gene>
    <name evidence="10" type="ORF">SMN809_LOCUS65514</name>
</gene>
<feature type="non-terminal residue" evidence="10">
    <location>
        <position position="116"/>
    </location>
</feature>
<dbReference type="Pfam" id="PF00027">
    <property type="entry name" value="cNMP_binding"/>
    <property type="match status" value="1"/>
</dbReference>
<protein>
    <recommendedName>
        <fullName evidence="9">Cyclic nucleotide-binding domain-containing protein</fullName>
    </recommendedName>
</protein>
<keyword evidence="2" id="KW-0813">Transport</keyword>
<reference evidence="10" key="1">
    <citation type="submission" date="2021-02" db="EMBL/GenBank/DDBJ databases">
        <authorList>
            <person name="Nowell W R."/>
        </authorList>
    </citation>
    <scope>NUCLEOTIDE SEQUENCE</scope>
</reference>
<evidence type="ECO:0000256" key="1">
    <source>
        <dbReference type="ARBA" id="ARBA00004141"/>
    </source>
</evidence>
<dbReference type="GO" id="GO:0044877">
    <property type="term" value="F:protein-containing complex binding"/>
    <property type="evidence" value="ECO:0007669"/>
    <property type="project" value="TreeGrafter"/>
</dbReference>
<dbReference type="PANTHER" id="PTHR45638:SF11">
    <property type="entry name" value="CYCLIC NUCLEOTIDE-GATED CATION CHANNEL SUBUNIT A"/>
    <property type="match status" value="1"/>
</dbReference>
<organism evidence="10 11">
    <name type="scientific">Rotaria magnacalcarata</name>
    <dbReference type="NCBI Taxonomy" id="392030"/>
    <lineage>
        <taxon>Eukaryota</taxon>
        <taxon>Metazoa</taxon>
        <taxon>Spiralia</taxon>
        <taxon>Gnathifera</taxon>
        <taxon>Rotifera</taxon>
        <taxon>Eurotatoria</taxon>
        <taxon>Bdelloidea</taxon>
        <taxon>Philodinida</taxon>
        <taxon>Philodinidae</taxon>
        <taxon>Rotaria</taxon>
    </lineage>
</organism>
<evidence type="ECO:0000313" key="11">
    <source>
        <dbReference type="Proteomes" id="UP000676336"/>
    </source>
</evidence>
<dbReference type="GO" id="GO:0017071">
    <property type="term" value="C:intracellular cyclic nucleotide activated cation channel complex"/>
    <property type="evidence" value="ECO:0007669"/>
    <property type="project" value="TreeGrafter"/>
</dbReference>
<dbReference type="PANTHER" id="PTHR45638">
    <property type="entry name" value="CYCLIC NUCLEOTIDE-GATED CATION CHANNEL SUBUNIT A"/>
    <property type="match status" value="1"/>
</dbReference>
<accession>A0A8S3GUY9</accession>
<dbReference type="InterPro" id="IPR014710">
    <property type="entry name" value="RmlC-like_jellyroll"/>
</dbReference>
<feature type="non-terminal residue" evidence="10">
    <location>
        <position position="1"/>
    </location>
</feature>
<dbReference type="EMBL" id="CAJOBI010311467">
    <property type="protein sequence ID" value="CAF5170806.1"/>
    <property type="molecule type" value="Genomic_DNA"/>
</dbReference>
<dbReference type="InterPro" id="IPR000595">
    <property type="entry name" value="cNMP-bd_dom"/>
</dbReference>
<sequence>DIGKEMYIIKRGRLSVVSDDGTKIFVTLEEGSVFGEISILNIPGSKTGNRRTANIRSVGYSDLFCLTKQDLWEVLAEYPSARDTLIERGKAHLRKDNLLDEEAAQKAQQDEAAIPE</sequence>
<comment type="subcellular location">
    <subcellularLocation>
        <location evidence="1">Membrane</location>
        <topology evidence="1">Multi-pass membrane protein</topology>
    </subcellularLocation>
</comment>
<dbReference type="PROSITE" id="PS50042">
    <property type="entry name" value="CNMP_BINDING_3"/>
    <property type="match status" value="1"/>
</dbReference>
<evidence type="ECO:0000256" key="6">
    <source>
        <dbReference type="ARBA" id="ARBA00023136"/>
    </source>
</evidence>
<dbReference type="InterPro" id="IPR018490">
    <property type="entry name" value="cNMP-bd_dom_sf"/>
</dbReference>